<evidence type="ECO:0000259" key="2">
    <source>
        <dbReference type="SMART" id="SM00822"/>
    </source>
</evidence>
<dbReference type="PANTHER" id="PTHR42879">
    <property type="entry name" value="3-OXOACYL-(ACYL-CARRIER-PROTEIN) REDUCTASE"/>
    <property type="match status" value="1"/>
</dbReference>
<comment type="caution">
    <text evidence="3">The sequence shown here is derived from an EMBL/GenBank/DDBJ whole genome shotgun (WGS) entry which is preliminary data.</text>
</comment>
<reference evidence="3 4" key="1">
    <citation type="journal article" date="2019" name="Int. J. Syst. Evol. Microbiol.">
        <title>The Global Catalogue of Microorganisms (GCM) 10K type strain sequencing project: providing services to taxonomists for standard genome sequencing and annotation.</title>
        <authorList>
            <consortium name="The Broad Institute Genomics Platform"/>
            <consortium name="The Broad Institute Genome Sequencing Center for Infectious Disease"/>
            <person name="Wu L."/>
            <person name="Ma J."/>
        </authorList>
    </citation>
    <scope>NUCLEOTIDE SEQUENCE [LARGE SCALE GENOMIC DNA]</scope>
    <source>
        <strain evidence="3 4">CGMCC 1.3240</strain>
    </source>
</reference>
<evidence type="ECO:0000313" key="4">
    <source>
        <dbReference type="Proteomes" id="UP001596312"/>
    </source>
</evidence>
<organism evidence="3 4">
    <name type="scientific">Halalkalicoccus tibetensis</name>
    <dbReference type="NCBI Taxonomy" id="175632"/>
    <lineage>
        <taxon>Archaea</taxon>
        <taxon>Methanobacteriati</taxon>
        <taxon>Methanobacteriota</taxon>
        <taxon>Stenosarchaea group</taxon>
        <taxon>Halobacteria</taxon>
        <taxon>Halobacteriales</taxon>
        <taxon>Halococcaceae</taxon>
        <taxon>Halalkalicoccus</taxon>
    </lineage>
</organism>
<feature type="domain" description="Ketoreductase" evidence="2">
    <location>
        <begin position="14"/>
        <end position="190"/>
    </location>
</feature>
<dbReference type="Gene3D" id="3.40.50.720">
    <property type="entry name" value="NAD(P)-binding Rossmann-like Domain"/>
    <property type="match status" value="1"/>
</dbReference>
<dbReference type="EC" id="1.1.1.-" evidence="3"/>
<dbReference type="CDD" id="cd05233">
    <property type="entry name" value="SDR_c"/>
    <property type="match status" value="1"/>
</dbReference>
<comment type="similarity">
    <text evidence="1">Belongs to the short-chain dehydrogenases/reductases (SDR) family.</text>
</comment>
<keyword evidence="3" id="KW-0560">Oxidoreductase</keyword>
<dbReference type="InterPro" id="IPR050259">
    <property type="entry name" value="SDR"/>
</dbReference>
<dbReference type="SUPFAM" id="SSF51735">
    <property type="entry name" value="NAD(P)-binding Rossmann-fold domains"/>
    <property type="match status" value="1"/>
</dbReference>
<dbReference type="InterPro" id="IPR057326">
    <property type="entry name" value="KR_dom"/>
</dbReference>
<dbReference type="GO" id="GO:0016491">
    <property type="term" value="F:oxidoreductase activity"/>
    <property type="evidence" value="ECO:0007669"/>
    <property type="project" value="UniProtKB-KW"/>
</dbReference>
<dbReference type="Pfam" id="PF13561">
    <property type="entry name" value="adh_short_C2"/>
    <property type="match status" value="1"/>
</dbReference>
<dbReference type="InterPro" id="IPR036291">
    <property type="entry name" value="NAD(P)-bd_dom_sf"/>
</dbReference>
<dbReference type="PANTHER" id="PTHR42879:SF2">
    <property type="entry name" value="3-OXOACYL-[ACYL-CARRIER-PROTEIN] REDUCTASE FABG"/>
    <property type="match status" value="1"/>
</dbReference>
<dbReference type="SMART" id="SM00822">
    <property type="entry name" value="PKS_KR"/>
    <property type="match status" value="1"/>
</dbReference>
<dbReference type="RefSeq" id="WP_340605207.1">
    <property type="nucleotide sequence ID" value="NZ_JBBMXV010000004.1"/>
</dbReference>
<dbReference type="FunFam" id="3.40.50.720:FF:000084">
    <property type="entry name" value="Short-chain dehydrogenase reductase"/>
    <property type="match status" value="1"/>
</dbReference>
<protein>
    <submittedName>
        <fullName evidence="3">SDR family NAD(P)-dependent oxidoreductase</fullName>
        <ecNumber evidence="3">1.1.1.-</ecNumber>
    </submittedName>
</protein>
<gene>
    <name evidence="3" type="ORF">ACFQGH_15685</name>
</gene>
<dbReference type="AlphaFoldDB" id="A0ABD5VAN0"/>
<dbReference type="InterPro" id="IPR002347">
    <property type="entry name" value="SDR_fam"/>
</dbReference>
<keyword evidence="4" id="KW-1185">Reference proteome</keyword>
<dbReference type="PRINTS" id="PR00081">
    <property type="entry name" value="GDHRDH"/>
</dbReference>
<evidence type="ECO:0000313" key="3">
    <source>
        <dbReference type="EMBL" id="MFC6906637.1"/>
    </source>
</evidence>
<dbReference type="NCBIfam" id="NF005559">
    <property type="entry name" value="PRK07231.1"/>
    <property type="match status" value="1"/>
</dbReference>
<dbReference type="GO" id="GO:0032787">
    <property type="term" value="P:monocarboxylic acid metabolic process"/>
    <property type="evidence" value="ECO:0007669"/>
    <property type="project" value="UniProtKB-ARBA"/>
</dbReference>
<dbReference type="PROSITE" id="PS00061">
    <property type="entry name" value="ADH_SHORT"/>
    <property type="match status" value="1"/>
</dbReference>
<proteinExistence type="inferred from homology"/>
<evidence type="ECO:0000256" key="1">
    <source>
        <dbReference type="ARBA" id="ARBA00006484"/>
    </source>
</evidence>
<dbReference type="EMBL" id="JBHSXQ010000004">
    <property type="protein sequence ID" value="MFC6906637.1"/>
    <property type="molecule type" value="Genomic_DNA"/>
</dbReference>
<accession>A0ABD5VAN0</accession>
<name>A0ABD5VAN0_9EURY</name>
<dbReference type="PRINTS" id="PR00080">
    <property type="entry name" value="SDRFAMILY"/>
</dbReference>
<sequence length="257" mass="26617">MAHQSECTVSVADKSAVVIGGSTGIGRAIARSFAEEGADVIATSRSEENVEDATEELRSLGATTTAVTCDVRDDDSIENLWEVAEETLGGVDVLVNSAGSVARAPVTEMTDEQWAQDIDVCLTGVFRACRAFGQGMNEGGSIVNISSMSAGQARENRGAYCAAKSGVNGLTRAAAADLAPEIRVNAIAPGFVKTEMAGGAFDEGTETREAIDERTPMERVATPDEIAGAAVYLASDAASFTTGEIITIDGAYDDSAF</sequence>
<dbReference type="Proteomes" id="UP001596312">
    <property type="component" value="Unassembled WGS sequence"/>
</dbReference>
<dbReference type="InterPro" id="IPR020904">
    <property type="entry name" value="Sc_DH/Rdtase_CS"/>
</dbReference>